<evidence type="ECO:0000313" key="16">
    <source>
        <dbReference type="EMBL" id="KGX87021.1"/>
    </source>
</evidence>
<dbReference type="InterPro" id="IPR036890">
    <property type="entry name" value="HATPase_C_sf"/>
</dbReference>
<reference evidence="16 17" key="1">
    <citation type="submission" date="2013-08" db="EMBL/GenBank/DDBJ databases">
        <authorList>
            <person name="Huang J."/>
            <person name="Wang G."/>
        </authorList>
    </citation>
    <scope>NUCLEOTIDE SEQUENCE [LARGE SCALE GENOMIC DNA]</scope>
    <source>
        <strain evidence="16 17">JSM 072002</strain>
    </source>
</reference>
<evidence type="ECO:0000256" key="13">
    <source>
        <dbReference type="SAM" id="Phobius"/>
    </source>
</evidence>
<dbReference type="InterPro" id="IPR003594">
    <property type="entry name" value="HATPase_dom"/>
</dbReference>
<dbReference type="RefSeq" id="WP_036833817.1">
    <property type="nucleotide sequence ID" value="NZ_AVPG01000009.1"/>
</dbReference>
<dbReference type="InterPro" id="IPR050351">
    <property type="entry name" value="BphY/WalK/GraS-like"/>
</dbReference>
<organism evidence="16 17">
    <name type="scientific">Pontibacillus litoralis JSM 072002</name>
    <dbReference type="NCBI Taxonomy" id="1385512"/>
    <lineage>
        <taxon>Bacteria</taxon>
        <taxon>Bacillati</taxon>
        <taxon>Bacillota</taxon>
        <taxon>Bacilli</taxon>
        <taxon>Bacillales</taxon>
        <taxon>Bacillaceae</taxon>
        <taxon>Pontibacillus</taxon>
    </lineage>
</organism>
<accession>A0A0A5G1R3</accession>
<name>A0A0A5G1R3_9BACI</name>
<dbReference type="SMART" id="SM00387">
    <property type="entry name" value="HATPase_c"/>
    <property type="match status" value="1"/>
</dbReference>
<dbReference type="GO" id="GO:0004721">
    <property type="term" value="F:phosphoprotein phosphatase activity"/>
    <property type="evidence" value="ECO:0007669"/>
    <property type="project" value="TreeGrafter"/>
</dbReference>
<evidence type="ECO:0000256" key="7">
    <source>
        <dbReference type="ARBA" id="ARBA00022741"/>
    </source>
</evidence>
<protein>
    <recommendedName>
        <fullName evidence="3">histidine kinase</fullName>
        <ecNumber evidence="3">2.7.13.3</ecNumber>
    </recommendedName>
</protein>
<dbReference type="SUPFAM" id="SSF55874">
    <property type="entry name" value="ATPase domain of HSP90 chaperone/DNA topoisomerase II/histidine kinase"/>
    <property type="match status" value="1"/>
</dbReference>
<evidence type="ECO:0000259" key="15">
    <source>
        <dbReference type="PROSITE" id="PS50885"/>
    </source>
</evidence>
<dbReference type="EC" id="2.7.13.3" evidence="3"/>
<dbReference type="InterPro" id="IPR004358">
    <property type="entry name" value="Sig_transdc_His_kin-like_C"/>
</dbReference>
<evidence type="ECO:0000256" key="6">
    <source>
        <dbReference type="ARBA" id="ARBA00022679"/>
    </source>
</evidence>
<dbReference type="eggNOG" id="COG2205">
    <property type="taxonomic scope" value="Bacteria"/>
</dbReference>
<keyword evidence="11 13" id="KW-0472">Membrane</keyword>
<keyword evidence="7" id="KW-0547">Nucleotide-binding</keyword>
<evidence type="ECO:0000256" key="3">
    <source>
        <dbReference type="ARBA" id="ARBA00012438"/>
    </source>
</evidence>
<dbReference type="SMART" id="SM00388">
    <property type="entry name" value="HisKA"/>
    <property type="match status" value="1"/>
</dbReference>
<dbReference type="CDD" id="cd00082">
    <property type="entry name" value="HisKA"/>
    <property type="match status" value="1"/>
</dbReference>
<evidence type="ECO:0000256" key="12">
    <source>
        <dbReference type="SAM" id="Coils"/>
    </source>
</evidence>
<feature type="domain" description="Histidine kinase" evidence="14">
    <location>
        <begin position="241"/>
        <end position="457"/>
    </location>
</feature>
<dbReference type="Gene3D" id="3.30.565.10">
    <property type="entry name" value="Histidine kinase-like ATPase, C-terminal domain"/>
    <property type="match status" value="1"/>
</dbReference>
<dbReference type="GO" id="GO:0016036">
    <property type="term" value="P:cellular response to phosphate starvation"/>
    <property type="evidence" value="ECO:0007669"/>
    <property type="project" value="TreeGrafter"/>
</dbReference>
<dbReference type="FunFam" id="1.10.287.130:FF:000001">
    <property type="entry name" value="Two-component sensor histidine kinase"/>
    <property type="match status" value="1"/>
</dbReference>
<dbReference type="PROSITE" id="PS50885">
    <property type="entry name" value="HAMP"/>
    <property type="match status" value="1"/>
</dbReference>
<dbReference type="GO" id="GO:0000155">
    <property type="term" value="F:phosphorelay sensor kinase activity"/>
    <property type="evidence" value="ECO:0007669"/>
    <property type="project" value="InterPro"/>
</dbReference>
<dbReference type="OrthoDB" id="9780718at2"/>
<keyword evidence="13" id="KW-0812">Transmembrane</keyword>
<dbReference type="Pfam" id="PF00672">
    <property type="entry name" value="HAMP"/>
    <property type="match status" value="1"/>
</dbReference>
<evidence type="ECO:0000256" key="10">
    <source>
        <dbReference type="ARBA" id="ARBA00023012"/>
    </source>
</evidence>
<keyword evidence="9" id="KW-0067">ATP-binding</keyword>
<keyword evidence="12" id="KW-0175">Coiled coil</keyword>
<dbReference type="STRING" id="1385512.N784_02560"/>
<comment type="caution">
    <text evidence="16">The sequence shown here is derived from an EMBL/GenBank/DDBJ whole genome shotgun (WGS) entry which is preliminary data.</text>
</comment>
<keyword evidence="4" id="KW-1003">Cell membrane</keyword>
<dbReference type="InterPro" id="IPR005467">
    <property type="entry name" value="His_kinase_dom"/>
</dbReference>
<dbReference type="Proteomes" id="UP000030401">
    <property type="component" value="Unassembled WGS sequence"/>
</dbReference>
<dbReference type="Pfam" id="PF02518">
    <property type="entry name" value="HATPase_c"/>
    <property type="match status" value="1"/>
</dbReference>
<feature type="transmembrane region" description="Helical" evidence="13">
    <location>
        <begin position="6"/>
        <end position="28"/>
    </location>
</feature>
<gene>
    <name evidence="16" type="ORF">N784_02560</name>
</gene>
<keyword evidence="10" id="KW-0902">Two-component regulatory system</keyword>
<dbReference type="PRINTS" id="PR00344">
    <property type="entry name" value="BCTRLSENSOR"/>
</dbReference>
<dbReference type="PROSITE" id="PS50109">
    <property type="entry name" value="HIS_KIN"/>
    <property type="match status" value="1"/>
</dbReference>
<evidence type="ECO:0000256" key="9">
    <source>
        <dbReference type="ARBA" id="ARBA00022840"/>
    </source>
</evidence>
<dbReference type="SUPFAM" id="SSF47384">
    <property type="entry name" value="Homodimeric domain of signal transducing histidine kinase"/>
    <property type="match status" value="1"/>
</dbReference>
<feature type="coiled-coil region" evidence="12">
    <location>
        <begin position="214"/>
        <end position="241"/>
    </location>
</feature>
<dbReference type="GO" id="GO:0005524">
    <property type="term" value="F:ATP binding"/>
    <property type="evidence" value="ECO:0007669"/>
    <property type="project" value="UniProtKB-KW"/>
</dbReference>
<comment type="subcellular location">
    <subcellularLocation>
        <location evidence="2">Cell membrane</location>
        <topology evidence="2">Multi-pass membrane protein</topology>
    </subcellularLocation>
</comment>
<dbReference type="PANTHER" id="PTHR45453">
    <property type="entry name" value="PHOSPHATE REGULON SENSOR PROTEIN PHOR"/>
    <property type="match status" value="1"/>
</dbReference>
<evidence type="ECO:0000256" key="8">
    <source>
        <dbReference type="ARBA" id="ARBA00022777"/>
    </source>
</evidence>
<keyword evidence="5" id="KW-0597">Phosphoprotein</keyword>
<evidence type="ECO:0000313" key="17">
    <source>
        <dbReference type="Proteomes" id="UP000030401"/>
    </source>
</evidence>
<keyword evidence="13" id="KW-1133">Transmembrane helix</keyword>
<feature type="transmembrane region" description="Helical" evidence="13">
    <location>
        <begin position="161"/>
        <end position="183"/>
    </location>
</feature>
<dbReference type="Pfam" id="PF00512">
    <property type="entry name" value="HisKA"/>
    <property type="match status" value="1"/>
</dbReference>
<sequence length="458" mass="52357">MNKLSLKLGFFIFIFILVVNGLLFFILYTNAVDSRVEEVMQNLLARGNSHRDVLEKQFNEQTLHHVALMESEADTTVVITNKEKEIMEQSEFVDDHMDAFIHQSLTSVHHAGKIIDDEWKDSAYVATVSPLYIDEEEKGYVYMFADTNLIQRVVNQLARQFLFVGVIALLLILVAIVFFSYLITRPLIHMKQATEELMKGKGNVYLNDRRKDELGQLASSIVSLSKELDRLKEERKDFLASISHELRTPLTYIKGYAAIARRDSITEENRQHYLGVIMEETDHVTTLVKQLFDLAKMDQNEFDIHKENVLLCDVLHHVKNKVNPIMAERGLHLHVCCEEGLVGYVDKHRLQQVLGNLIDNSVKHSHYGDSIFLRAMKRKRMLEISVADEGDGIPEEDMPFLFERLYRVDKSRSRAFGGTGLGLSIVKEIVEKHGGQVTVVSELNEGTTVTIVIPMEVL</sequence>
<keyword evidence="6" id="KW-0808">Transferase</keyword>
<dbReference type="SUPFAM" id="SSF158472">
    <property type="entry name" value="HAMP domain-like"/>
    <property type="match status" value="1"/>
</dbReference>
<dbReference type="Gene3D" id="1.10.287.130">
    <property type="match status" value="1"/>
</dbReference>
<dbReference type="AlphaFoldDB" id="A0A0A5G1R3"/>
<dbReference type="CDD" id="cd00075">
    <property type="entry name" value="HATPase"/>
    <property type="match status" value="1"/>
</dbReference>
<dbReference type="CDD" id="cd06225">
    <property type="entry name" value="HAMP"/>
    <property type="match status" value="1"/>
</dbReference>
<dbReference type="EMBL" id="AVPG01000009">
    <property type="protein sequence ID" value="KGX87021.1"/>
    <property type="molecule type" value="Genomic_DNA"/>
</dbReference>
<dbReference type="InterPro" id="IPR003661">
    <property type="entry name" value="HisK_dim/P_dom"/>
</dbReference>
<keyword evidence="17" id="KW-1185">Reference proteome</keyword>
<evidence type="ECO:0000256" key="11">
    <source>
        <dbReference type="ARBA" id="ARBA00023136"/>
    </source>
</evidence>
<dbReference type="FunFam" id="3.30.565.10:FF:000006">
    <property type="entry name" value="Sensor histidine kinase WalK"/>
    <property type="match status" value="1"/>
</dbReference>
<evidence type="ECO:0000256" key="5">
    <source>
        <dbReference type="ARBA" id="ARBA00022553"/>
    </source>
</evidence>
<evidence type="ECO:0000256" key="2">
    <source>
        <dbReference type="ARBA" id="ARBA00004651"/>
    </source>
</evidence>
<comment type="catalytic activity">
    <reaction evidence="1">
        <text>ATP + protein L-histidine = ADP + protein N-phospho-L-histidine.</text>
        <dbReference type="EC" id="2.7.13.3"/>
    </reaction>
</comment>
<evidence type="ECO:0000256" key="4">
    <source>
        <dbReference type="ARBA" id="ARBA00022475"/>
    </source>
</evidence>
<feature type="domain" description="HAMP" evidence="15">
    <location>
        <begin position="181"/>
        <end position="233"/>
    </location>
</feature>
<proteinExistence type="predicted"/>
<evidence type="ECO:0000259" key="14">
    <source>
        <dbReference type="PROSITE" id="PS50109"/>
    </source>
</evidence>
<dbReference type="Gene3D" id="6.10.340.10">
    <property type="match status" value="1"/>
</dbReference>
<dbReference type="InterPro" id="IPR036097">
    <property type="entry name" value="HisK_dim/P_sf"/>
</dbReference>
<dbReference type="PANTHER" id="PTHR45453:SF1">
    <property type="entry name" value="PHOSPHATE REGULON SENSOR PROTEIN PHOR"/>
    <property type="match status" value="1"/>
</dbReference>
<dbReference type="InterPro" id="IPR003660">
    <property type="entry name" value="HAMP_dom"/>
</dbReference>
<dbReference type="GO" id="GO:0005886">
    <property type="term" value="C:plasma membrane"/>
    <property type="evidence" value="ECO:0007669"/>
    <property type="project" value="UniProtKB-SubCell"/>
</dbReference>
<evidence type="ECO:0000256" key="1">
    <source>
        <dbReference type="ARBA" id="ARBA00000085"/>
    </source>
</evidence>
<keyword evidence="8 16" id="KW-0418">Kinase</keyword>